<dbReference type="SUPFAM" id="SSF52833">
    <property type="entry name" value="Thioredoxin-like"/>
    <property type="match status" value="2"/>
</dbReference>
<dbReference type="GO" id="GO:0016491">
    <property type="term" value="F:oxidoreductase activity"/>
    <property type="evidence" value="ECO:0007669"/>
    <property type="project" value="UniProtKB-KW"/>
</dbReference>
<dbReference type="Pfam" id="PF07992">
    <property type="entry name" value="Pyr_redox_2"/>
    <property type="match status" value="1"/>
</dbReference>
<evidence type="ECO:0000256" key="1">
    <source>
        <dbReference type="ARBA" id="ARBA00022630"/>
    </source>
</evidence>
<dbReference type="PROSITE" id="PS51354">
    <property type="entry name" value="GLUTAREDOXIN_2"/>
    <property type="match status" value="1"/>
</dbReference>
<dbReference type="SUPFAM" id="SSF51905">
    <property type="entry name" value="FAD/NAD(P)-binding domain"/>
    <property type="match status" value="1"/>
</dbReference>
<dbReference type="InterPro" id="IPR036249">
    <property type="entry name" value="Thioredoxin-like_sf"/>
</dbReference>
<dbReference type="InterPro" id="IPR012336">
    <property type="entry name" value="Thioredoxin-like_fold"/>
</dbReference>
<dbReference type="Proteomes" id="UP000196258">
    <property type="component" value="Unassembled WGS sequence"/>
</dbReference>
<sequence length="533" mass="60212">MNQVYDVIIVGGGPAGLSSAIYLTRAKYSVLVIEKEKFGGQITITSEIVNYPGVMEDSGEGLTLKMKKQAQNFGAEFKIATVKELKLDGPIKKVITNQGEFKSIGLVLAVGASPRKLGFPGEKEFQGRGIAYCATCDGEFFEGCELFVIGGGFAACEEALFLTQYASKITMIVREKEFTCAQSIADEVKKHPQIKICFETEIIEAGGNLQLEYAIFRNNRNKTTWRYDVADKQKFGIFIFAGYVPANHLFKDQLLLNDQGYLITDRYQKTNIDGVYGAGDICDKELRQVVTAVSDGAIAATSLEKYISQIKKQYNLSTKEVQRIEVQKEITNHSDNFISNEIRSQLLPILDKITKDIYLVTYLNNDSFSLELKNFVEEFSSLSLHIHVIIKQSKEPYIDICDDNKRSKNLHYYLIPGGHEFNSFVLAIYNIGTIGQPIEKDIYQKILNLKQHEIQIFVSLSCTMCPEVVQSVQRIAIENENVCASIYDLKHYPEYKEKYNIMSVPCTIIDRQKVIFGKKSFEEIVTLIEEQEL</sequence>
<keyword evidence="2" id="KW-0560">Oxidoreductase</keyword>
<dbReference type="Gene3D" id="3.50.50.60">
    <property type="entry name" value="FAD/NAD(P)-binding domain"/>
    <property type="match status" value="2"/>
</dbReference>
<dbReference type="PRINTS" id="PR00368">
    <property type="entry name" value="FADPNR"/>
</dbReference>
<protein>
    <submittedName>
        <fullName evidence="5">Thioredoxin reductase</fullName>
    </submittedName>
</protein>
<dbReference type="InterPro" id="IPR050097">
    <property type="entry name" value="Ferredoxin-NADP_redctase_2"/>
</dbReference>
<evidence type="ECO:0000256" key="2">
    <source>
        <dbReference type="ARBA" id="ARBA00023002"/>
    </source>
</evidence>
<evidence type="ECO:0000259" key="4">
    <source>
        <dbReference type="Pfam" id="PF13192"/>
    </source>
</evidence>
<dbReference type="RefSeq" id="WP_087258173.1">
    <property type="nucleotide sequence ID" value="NZ_NFLB01000017.1"/>
</dbReference>
<gene>
    <name evidence="5" type="ORF">B5E91_12255</name>
</gene>
<accession>A0A1Y4QF77</accession>
<dbReference type="AlphaFoldDB" id="A0A1Y4QF77"/>
<evidence type="ECO:0000313" key="6">
    <source>
        <dbReference type="Proteomes" id="UP000196258"/>
    </source>
</evidence>
<dbReference type="EMBL" id="NFLB01000017">
    <property type="protein sequence ID" value="OUQ03780.1"/>
    <property type="molecule type" value="Genomic_DNA"/>
</dbReference>
<feature type="domain" description="FAD/NAD(P)-binding" evidence="3">
    <location>
        <begin position="5"/>
        <end position="296"/>
    </location>
</feature>
<dbReference type="Gene3D" id="3.40.30.80">
    <property type="match status" value="1"/>
</dbReference>
<comment type="caution">
    <text evidence="5">The sequence shown here is derived from an EMBL/GenBank/DDBJ whole genome shotgun (WGS) entry which is preliminary data.</text>
</comment>
<dbReference type="Pfam" id="PF13192">
    <property type="entry name" value="Thioredoxin_3"/>
    <property type="match status" value="1"/>
</dbReference>
<dbReference type="PRINTS" id="PR00469">
    <property type="entry name" value="PNDRDTASEII"/>
</dbReference>
<dbReference type="InterPro" id="IPR023753">
    <property type="entry name" value="FAD/NAD-binding_dom"/>
</dbReference>
<dbReference type="InterPro" id="IPR036188">
    <property type="entry name" value="FAD/NAD-bd_sf"/>
</dbReference>
<feature type="domain" description="Thioredoxin-like fold" evidence="4">
    <location>
        <begin position="453"/>
        <end position="528"/>
    </location>
</feature>
<name>A0A1Y4QF77_9FIRM</name>
<keyword evidence="1" id="KW-0285">Flavoprotein</keyword>
<dbReference type="PANTHER" id="PTHR48105">
    <property type="entry name" value="THIOREDOXIN REDUCTASE 1-RELATED-RELATED"/>
    <property type="match status" value="1"/>
</dbReference>
<reference evidence="6" key="1">
    <citation type="submission" date="2017-04" db="EMBL/GenBank/DDBJ databases">
        <title>Function of individual gut microbiota members based on whole genome sequencing of pure cultures obtained from chicken caecum.</title>
        <authorList>
            <person name="Medvecky M."/>
            <person name="Cejkova D."/>
            <person name="Polansky O."/>
            <person name="Karasova D."/>
            <person name="Kubasova T."/>
            <person name="Cizek A."/>
            <person name="Rychlik I."/>
        </authorList>
    </citation>
    <scope>NUCLEOTIDE SEQUENCE [LARGE SCALE GENOMIC DNA]</scope>
    <source>
        <strain evidence="6">An149</strain>
    </source>
</reference>
<proteinExistence type="predicted"/>
<organism evidence="5 6">
    <name type="scientific">Thomasclavelia spiroformis</name>
    <dbReference type="NCBI Taxonomy" id="29348"/>
    <lineage>
        <taxon>Bacteria</taxon>
        <taxon>Bacillati</taxon>
        <taxon>Bacillota</taxon>
        <taxon>Erysipelotrichia</taxon>
        <taxon>Erysipelotrichales</taxon>
        <taxon>Coprobacillaceae</taxon>
        <taxon>Thomasclavelia</taxon>
    </lineage>
</organism>
<evidence type="ECO:0000313" key="5">
    <source>
        <dbReference type="EMBL" id="OUQ03780.1"/>
    </source>
</evidence>
<evidence type="ECO:0000259" key="3">
    <source>
        <dbReference type="Pfam" id="PF07992"/>
    </source>
</evidence>